<dbReference type="AlphaFoldDB" id="A0A7R9P2V3"/>
<name>A0A7R9P2V3_TIMCA</name>
<dbReference type="EMBL" id="OE179201">
    <property type="protein sequence ID" value="CAD7568003.1"/>
    <property type="molecule type" value="Genomic_DNA"/>
</dbReference>
<gene>
    <name evidence="2" type="ORF">TCMB3V08_LOCUS779</name>
</gene>
<organism evidence="2">
    <name type="scientific">Timema californicum</name>
    <name type="common">California timema</name>
    <name type="synonym">Walking stick</name>
    <dbReference type="NCBI Taxonomy" id="61474"/>
    <lineage>
        <taxon>Eukaryota</taxon>
        <taxon>Metazoa</taxon>
        <taxon>Ecdysozoa</taxon>
        <taxon>Arthropoda</taxon>
        <taxon>Hexapoda</taxon>
        <taxon>Insecta</taxon>
        <taxon>Pterygota</taxon>
        <taxon>Neoptera</taxon>
        <taxon>Polyneoptera</taxon>
        <taxon>Phasmatodea</taxon>
        <taxon>Timematodea</taxon>
        <taxon>Timematoidea</taxon>
        <taxon>Timematidae</taxon>
        <taxon>Timema</taxon>
    </lineage>
</organism>
<accession>A0A7R9P2V3</accession>
<feature type="region of interest" description="Disordered" evidence="1">
    <location>
        <begin position="152"/>
        <end position="173"/>
    </location>
</feature>
<evidence type="ECO:0000313" key="2">
    <source>
        <dbReference type="EMBL" id="CAD7568003.1"/>
    </source>
</evidence>
<reference evidence="2" key="1">
    <citation type="submission" date="2020-11" db="EMBL/GenBank/DDBJ databases">
        <authorList>
            <person name="Tran Van P."/>
        </authorList>
    </citation>
    <scope>NUCLEOTIDE SEQUENCE</scope>
</reference>
<sequence length="432" mass="48648">MDAMDSEQLGYSRSLRPRAIRLTDTAIAPTLEGLLQKEEDGDFSGESDNDEHFVIETAQSDSDSECNLSDNELEIVPEQPEDLEHYTELSGLTKKIYTKGSLCPFERLRRLLYRGIGYLCRKEFVVPKVPGILWETRIQHFGAFEKIGSHHTRLPQPSVEGGTSTTSRNEENDDHGVLAVRSPANLARTPYCEYLRILNNVRTQKRNIVLVENSNHLDLGDVSVYPDTREILVVRVYLEKRKSKMELPENVNVTIKFEVTEPKSECVIPSIKEDNEMNCNSTKYVNEVVKSEVPDIFEPFSQCDLPLIKEELETELPENIKPEETKPKFVCGIPLIKEENENTPSYGELKADCDSTKAPATAASPRLPSTGRHSVRLGQRLSVLNTLTRHCFLVVTISEGSEAGTNTVLVSRDGDESRAWPSSGKLRLRDQL</sequence>
<protein>
    <submittedName>
        <fullName evidence="2">(California timema) hypothetical protein</fullName>
    </submittedName>
</protein>
<evidence type="ECO:0000256" key="1">
    <source>
        <dbReference type="SAM" id="MobiDB-lite"/>
    </source>
</evidence>
<proteinExistence type="predicted"/>